<dbReference type="RefSeq" id="WP_338294070.1">
    <property type="nucleotide sequence ID" value="NZ_AP027272.1"/>
</dbReference>
<protein>
    <submittedName>
        <fullName evidence="8">Cytochrome bd ubiquinol oxidase subunit II</fullName>
    </submittedName>
</protein>
<dbReference type="KEGG" id="pmaw:MACH26_34950"/>
<dbReference type="GO" id="GO:0016682">
    <property type="term" value="F:oxidoreductase activity, acting on diphenols and related substances as donors, oxygen as acceptor"/>
    <property type="evidence" value="ECO:0007669"/>
    <property type="project" value="TreeGrafter"/>
</dbReference>
<feature type="transmembrane region" description="Helical" evidence="7">
    <location>
        <begin position="46"/>
        <end position="72"/>
    </location>
</feature>
<reference evidence="8" key="1">
    <citation type="submission" date="2023-01" db="EMBL/GenBank/DDBJ databases">
        <title>Complete genome sequence of Planctobacterium marinum strain Dej080120_11.</title>
        <authorList>
            <person name="Ueki S."/>
            <person name="Maruyama F."/>
        </authorList>
    </citation>
    <scope>NUCLEOTIDE SEQUENCE</scope>
    <source>
        <strain evidence="8">Dej080120_11</strain>
    </source>
</reference>
<dbReference type="EMBL" id="AP027272">
    <property type="protein sequence ID" value="BDX07974.1"/>
    <property type="molecule type" value="Genomic_DNA"/>
</dbReference>
<dbReference type="GO" id="GO:0070069">
    <property type="term" value="C:cytochrome complex"/>
    <property type="evidence" value="ECO:0007669"/>
    <property type="project" value="TreeGrafter"/>
</dbReference>
<accession>A0AA48HMI7</accession>
<evidence type="ECO:0000256" key="7">
    <source>
        <dbReference type="SAM" id="Phobius"/>
    </source>
</evidence>
<feature type="transmembrane region" description="Helical" evidence="7">
    <location>
        <begin position="299"/>
        <end position="322"/>
    </location>
</feature>
<dbReference type="Pfam" id="PF02322">
    <property type="entry name" value="Cyt_bd_oxida_II"/>
    <property type="match status" value="1"/>
</dbReference>
<gene>
    <name evidence="8" type="ORF">MACH26_34950</name>
</gene>
<feature type="transmembrane region" description="Helical" evidence="7">
    <location>
        <begin position="84"/>
        <end position="101"/>
    </location>
</feature>
<dbReference type="InterPro" id="IPR003317">
    <property type="entry name" value="Cyt-d_oxidase_su2"/>
</dbReference>
<dbReference type="Proteomes" id="UP001333710">
    <property type="component" value="Chromosome"/>
</dbReference>
<keyword evidence="6 7" id="KW-0472">Membrane</keyword>
<evidence type="ECO:0000256" key="5">
    <source>
        <dbReference type="ARBA" id="ARBA00022989"/>
    </source>
</evidence>
<sequence length="332" mass="36666">MIPDTLLPDVFAGLMALAIVMYAILDGYDLGVGMLLPAKNEHHRDIMIASIGPFWDANETWLVLAVGLLLIAFPQAHSLILGELYLPVVVMLIGLILRGVAFDFRAKVRQGRKELWDKLFKIGSYLAAGIQGFMLGLYVMGFENDPVAYGFALLSAAGVIAAFRLIGACWLVMRTENELQKEALEWAKETLFICVAGIFTVCLVNPLANPAIFHKWFSGSGLIMLAIVPTLAILSLVLLGRALNSRRVFEDKYCIRPFALVVLLFLTCFAGLAFSFYPYVVPGNMTIQATASAPESLRFILIGALIVMPCILAYTAFSYRVFRGKVTELRYH</sequence>
<feature type="transmembrane region" description="Helical" evidence="7">
    <location>
        <begin position="147"/>
        <end position="171"/>
    </location>
</feature>
<evidence type="ECO:0000313" key="8">
    <source>
        <dbReference type="EMBL" id="BDX07974.1"/>
    </source>
</evidence>
<proteinExistence type="inferred from homology"/>
<feature type="transmembrane region" description="Helical" evidence="7">
    <location>
        <begin position="191"/>
        <end position="208"/>
    </location>
</feature>
<dbReference type="GO" id="GO:0005886">
    <property type="term" value="C:plasma membrane"/>
    <property type="evidence" value="ECO:0007669"/>
    <property type="project" value="UniProtKB-SubCell"/>
</dbReference>
<evidence type="ECO:0000256" key="2">
    <source>
        <dbReference type="ARBA" id="ARBA00007543"/>
    </source>
</evidence>
<feature type="transmembrane region" description="Helical" evidence="7">
    <location>
        <begin position="220"/>
        <end position="243"/>
    </location>
</feature>
<feature type="transmembrane region" description="Helical" evidence="7">
    <location>
        <begin position="255"/>
        <end position="279"/>
    </location>
</feature>
<organism evidence="8 9">
    <name type="scientific">Planctobacterium marinum</name>
    <dbReference type="NCBI Taxonomy" id="1631968"/>
    <lineage>
        <taxon>Bacteria</taxon>
        <taxon>Pseudomonadati</taxon>
        <taxon>Pseudomonadota</taxon>
        <taxon>Gammaproteobacteria</taxon>
        <taxon>Alteromonadales</taxon>
        <taxon>Alteromonadaceae</taxon>
        <taxon>Planctobacterium</taxon>
    </lineage>
</organism>
<keyword evidence="9" id="KW-1185">Reference proteome</keyword>
<name>A0AA48HMI7_9ALTE</name>
<evidence type="ECO:0000256" key="4">
    <source>
        <dbReference type="ARBA" id="ARBA00022692"/>
    </source>
</evidence>
<evidence type="ECO:0000256" key="6">
    <source>
        <dbReference type="ARBA" id="ARBA00023136"/>
    </source>
</evidence>
<feature type="transmembrane region" description="Helical" evidence="7">
    <location>
        <begin position="6"/>
        <end position="25"/>
    </location>
</feature>
<comment type="similarity">
    <text evidence="2">Belongs to the cytochrome ubiquinol oxidase subunit 2 family.</text>
</comment>
<dbReference type="NCBIfam" id="TIGR00203">
    <property type="entry name" value="cydB"/>
    <property type="match status" value="1"/>
</dbReference>
<comment type="subcellular location">
    <subcellularLocation>
        <location evidence="1">Cell membrane</location>
        <topology evidence="1">Multi-pass membrane protein</topology>
    </subcellularLocation>
</comment>
<keyword evidence="4 7" id="KW-0812">Transmembrane</keyword>
<dbReference type="GO" id="GO:0019646">
    <property type="term" value="P:aerobic electron transport chain"/>
    <property type="evidence" value="ECO:0007669"/>
    <property type="project" value="TreeGrafter"/>
</dbReference>
<feature type="transmembrane region" description="Helical" evidence="7">
    <location>
        <begin position="122"/>
        <end position="141"/>
    </location>
</feature>
<dbReference type="AlphaFoldDB" id="A0AA48HMI7"/>
<evidence type="ECO:0000256" key="1">
    <source>
        <dbReference type="ARBA" id="ARBA00004651"/>
    </source>
</evidence>
<dbReference type="PANTHER" id="PTHR43141:SF2">
    <property type="entry name" value="BLR3729 PROTEIN"/>
    <property type="match status" value="1"/>
</dbReference>
<evidence type="ECO:0000256" key="3">
    <source>
        <dbReference type="ARBA" id="ARBA00022475"/>
    </source>
</evidence>
<keyword evidence="3" id="KW-1003">Cell membrane</keyword>
<keyword evidence="5 7" id="KW-1133">Transmembrane helix</keyword>
<dbReference type="GO" id="GO:0009055">
    <property type="term" value="F:electron transfer activity"/>
    <property type="evidence" value="ECO:0007669"/>
    <property type="project" value="TreeGrafter"/>
</dbReference>
<dbReference type="PANTHER" id="PTHR43141">
    <property type="entry name" value="CYTOCHROME BD2 SUBUNIT II"/>
    <property type="match status" value="1"/>
</dbReference>
<evidence type="ECO:0000313" key="9">
    <source>
        <dbReference type="Proteomes" id="UP001333710"/>
    </source>
</evidence>